<evidence type="ECO:0000313" key="2">
    <source>
        <dbReference type="Proteomes" id="UP000605201"/>
    </source>
</evidence>
<proteinExistence type="predicted"/>
<organism evidence="1 2">
    <name type="scientific">Candidatus Desulfatibia vada</name>
    <dbReference type="NCBI Taxonomy" id="2841696"/>
    <lineage>
        <taxon>Bacteria</taxon>
        <taxon>Pseudomonadati</taxon>
        <taxon>Thermodesulfobacteriota</taxon>
        <taxon>Desulfobacteria</taxon>
        <taxon>Desulfobacterales</taxon>
        <taxon>Desulfobacterales incertae sedis</taxon>
        <taxon>Candidatus Desulfatibia</taxon>
    </lineage>
</organism>
<dbReference type="Gene3D" id="1.10.287.110">
    <property type="entry name" value="DnaJ domain"/>
    <property type="match status" value="1"/>
</dbReference>
<dbReference type="InterPro" id="IPR001623">
    <property type="entry name" value="DnaJ_domain"/>
</dbReference>
<dbReference type="AlphaFoldDB" id="A0A8J6TLM5"/>
<dbReference type="EMBL" id="JACNIG010000155">
    <property type="protein sequence ID" value="MBC8431571.1"/>
    <property type="molecule type" value="Genomic_DNA"/>
</dbReference>
<comment type="caution">
    <text evidence="1">The sequence shown here is derived from an EMBL/GenBank/DDBJ whole genome shotgun (WGS) entry which is preliminary data.</text>
</comment>
<name>A0A8J6TLM5_9BACT</name>
<dbReference type="CDD" id="cd06257">
    <property type="entry name" value="DnaJ"/>
    <property type="match status" value="1"/>
</dbReference>
<accession>A0A8J6TLM5</accession>
<evidence type="ECO:0000313" key="1">
    <source>
        <dbReference type="EMBL" id="MBC8431571.1"/>
    </source>
</evidence>
<dbReference type="Proteomes" id="UP000605201">
    <property type="component" value="Unassembled WGS sequence"/>
</dbReference>
<sequence length="245" mass="28696">MKTWIPKKIDAAKDRKQKRCLSCGTTENMYRRRYCSKDCRQKLLYALGIRTGLLKALNTRYATFYFTDKIIIMDILPHFSREILSFIYPRSINKKPAQDYCRMSDLLGNEWWAEKNRTHKHYLANRHIYNQAVRNGCPKGVVIPLETKVPAVKGASLTRLKLGKSDLDSPELEKRIKSAYRLQVKKHHPDIGGDAGTFRKVHQAYKDLLGWAESPTFLRRRGFPDKWFYDGDTNGWIQPKPYLRK</sequence>
<protein>
    <submittedName>
        <fullName evidence="1">J domain-containing protein</fullName>
    </submittedName>
</protein>
<reference evidence="1 2" key="1">
    <citation type="submission" date="2020-08" db="EMBL/GenBank/DDBJ databases">
        <title>Bridging the membrane lipid divide: bacteria of the FCB group superphylum have the potential to synthesize archaeal ether lipids.</title>
        <authorList>
            <person name="Villanueva L."/>
            <person name="Von Meijenfeldt F.A.B."/>
            <person name="Westbye A.B."/>
            <person name="Yadav S."/>
            <person name="Hopmans E.C."/>
            <person name="Dutilh B.E."/>
            <person name="Sinninghe Damste J.S."/>
        </authorList>
    </citation>
    <scope>NUCLEOTIDE SEQUENCE [LARGE SCALE GENOMIC DNA]</scope>
    <source>
        <strain evidence="1">NIOZ-UU17</strain>
    </source>
</reference>
<dbReference type="SUPFAM" id="SSF46565">
    <property type="entry name" value="Chaperone J-domain"/>
    <property type="match status" value="1"/>
</dbReference>
<gene>
    <name evidence="1" type="ORF">H8D96_06590</name>
</gene>
<dbReference type="InterPro" id="IPR036869">
    <property type="entry name" value="J_dom_sf"/>
</dbReference>